<sequence>MDGAVHTYKARLVAKGFTQTYRVDYEETFSRVADIRAIRILIAIAAFYDYEIWQMDVKTDITTHNFHKCKYPSIKLDDVVCDCRVEAVTFIPYTLAINFPITVQLLPYGLQKYLDPDVAKPIIKLCSFFKQICAQTLMEDDMVKDESQLINILCNLEQIYPPTFFDIMIHFHLPKEALEGGPIPYRWMYPFERYMKKLKKYVRNKAKPEGSIAEGYVAEEALNFCSYYFQAAMNDVQLKTMAFVHLEPPYIIVVDDDDDFIDDEDDIPHDLADSDDEFLTNNDDDDKDATVVYSSWAYAFHQDKASSVRVPVANVTLFYSTHLLRENTDSFPLFAIGVPIGPLFLLGLLVPAIVTACASRAAMTLSATSFLWQA</sequence>
<organism evidence="4 5">
    <name type="scientific">Tanacetum coccineum</name>
    <dbReference type="NCBI Taxonomy" id="301880"/>
    <lineage>
        <taxon>Eukaryota</taxon>
        <taxon>Viridiplantae</taxon>
        <taxon>Streptophyta</taxon>
        <taxon>Embryophyta</taxon>
        <taxon>Tracheophyta</taxon>
        <taxon>Spermatophyta</taxon>
        <taxon>Magnoliopsida</taxon>
        <taxon>eudicotyledons</taxon>
        <taxon>Gunneridae</taxon>
        <taxon>Pentapetalae</taxon>
        <taxon>asterids</taxon>
        <taxon>campanulids</taxon>
        <taxon>Asterales</taxon>
        <taxon>Asteraceae</taxon>
        <taxon>Asteroideae</taxon>
        <taxon>Anthemideae</taxon>
        <taxon>Anthemidinae</taxon>
        <taxon>Tanacetum</taxon>
    </lineage>
</organism>
<accession>A0ABQ4X0Z2</accession>
<evidence type="ECO:0000313" key="5">
    <source>
        <dbReference type="Proteomes" id="UP001151760"/>
    </source>
</evidence>
<evidence type="ECO:0000313" key="4">
    <source>
        <dbReference type="EMBL" id="GJS58859.1"/>
    </source>
</evidence>
<gene>
    <name evidence="4" type="ORF">Tco_0653643</name>
</gene>
<comment type="caution">
    <text evidence="4">The sequence shown here is derived from an EMBL/GenBank/DDBJ whole genome shotgun (WGS) entry which is preliminary data.</text>
</comment>
<dbReference type="Proteomes" id="UP001151760">
    <property type="component" value="Unassembled WGS sequence"/>
</dbReference>
<evidence type="ECO:0000256" key="1">
    <source>
        <dbReference type="SAM" id="Phobius"/>
    </source>
</evidence>
<protein>
    <recommendedName>
        <fullName evidence="6">DUF4218 domain-containing protein</fullName>
    </recommendedName>
</protein>
<reference evidence="4" key="1">
    <citation type="journal article" date="2022" name="Int. J. Mol. Sci.">
        <title>Draft Genome of Tanacetum Coccineum: Genomic Comparison of Closely Related Tanacetum-Family Plants.</title>
        <authorList>
            <person name="Yamashiro T."/>
            <person name="Shiraishi A."/>
            <person name="Nakayama K."/>
            <person name="Satake H."/>
        </authorList>
    </citation>
    <scope>NUCLEOTIDE SEQUENCE</scope>
</reference>
<evidence type="ECO:0000259" key="3">
    <source>
        <dbReference type="Pfam" id="PF13960"/>
    </source>
</evidence>
<evidence type="ECO:0008006" key="6">
    <source>
        <dbReference type="Google" id="ProtNLM"/>
    </source>
</evidence>
<dbReference type="InterPro" id="IPR025452">
    <property type="entry name" value="DUF4218"/>
</dbReference>
<keyword evidence="1" id="KW-0472">Membrane</keyword>
<name>A0ABQ4X0Z2_9ASTR</name>
<dbReference type="EMBL" id="BQNB010009108">
    <property type="protein sequence ID" value="GJS58859.1"/>
    <property type="molecule type" value="Genomic_DNA"/>
</dbReference>
<dbReference type="Pfam" id="PF13960">
    <property type="entry name" value="DUF4218"/>
    <property type="match status" value="1"/>
</dbReference>
<dbReference type="Pfam" id="PF07727">
    <property type="entry name" value="RVT_2"/>
    <property type="match status" value="1"/>
</dbReference>
<feature type="domain" description="Reverse transcriptase Ty1/copia-type" evidence="2">
    <location>
        <begin position="6"/>
        <end position="60"/>
    </location>
</feature>
<proteinExistence type="predicted"/>
<evidence type="ECO:0000259" key="2">
    <source>
        <dbReference type="Pfam" id="PF07727"/>
    </source>
</evidence>
<feature type="domain" description="DUF4218" evidence="3">
    <location>
        <begin position="132"/>
        <end position="232"/>
    </location>
</feature>
<keyword evidence="1" id="KW-0812">Transmembrane</keyword>
<dbReference type="PANTHER" id="PTHR48258:SF14">
    <property type="entry name" value="OS02G0583300 PROTEIN"/>
    <property type="match status" value="1"/>
</dbReference>
<dbReference type="PANTHER" id="PTHR48258">
    <property type="entry name" value="DUF4218 DOMAIN-CONTAINING PROTEIN-RELATED"/>
    <property type="match status" value="1"/>
</dbReference>
<keyword evidence="1" id="KW-1133">Transmembrane helix</keyword>
<feature type="transmembrane region" description="Helical" evidence="1">
    <location>
        <begin position="331"/>
        <end position="354"/>
    </location>
</feature>
<keyword evidence="5" id="KW-1185">Reference proteome</keyword>
<dbReference type="InterPro" id="IPR013103">
    <property type="entry name" value="RVT_2"/>
</dbReference>
<reference evidence="4" key="2">
    <citation type="submission" date="2022-01" db="EMBL/GenBank/DDBJ databases">
        <authorList>
            <person name="Yamashiro T."/>
            <person name="Shiraishi A."/>
            <person name="Satake H."/>
            <person name="Nakayama K."/>
        </authorList>
    </citation>
    <scope>NUCLEOTIDE SEQUENCE</scope>
</reference>